<dbReference type="SUPFAM" id="SSF81383">
    <property type="entry name" value="F-box domain"/>
    <property type="match status" value="1"/>
</dbReference>
<comment type="caution">
    <text evidence="3">The sequence shown here is derived from an EMBL/GenBank/DDBJ whole genome shotgun (WGS) entry which is preliminary data.</text>
</comment>
<keyword evidence="4" id="KW-1185">Reference proteome</keyword>
<organism evidence="3 4">
    <name type="scientific">Marasmius tenuissimus</name>
    <dbReference type="NCBI Taxonomy" id="585030"/>
    <lineage>
        <taxon>Eukaryota</taxon>
        <taxon>Fungi</taxon>
        <taxon>Dikarya</taxon>
        <taxon>Basidiomycota</taxon>
        <taxon>Agaricomycotina</taxon>
        <taxon>Agaricomycetes</taxon>
        <taxon>Agaricomycetidae</taxon>
        <taxon>Agaricales</taxon>
        <taxon>Marasmiineae</taxon>
        <taxon>Marasmiaceae</taxon>
        <taxon>Marasmius</taxon>
    </lineage>
</organism>
<feature type="region of interest" description="Disordered" evidence="1">
    <location>
        <begin position="1"/>
        <end position="28"/>
    </location>
</feature>
<dbReference type="Pfam" id="PF12937">
    <property type="entry name" value="F-box-like"/>
    <property type="match status" value="1"/>
</dbReference>
<sequence length="536" mass="59622">MAMDEQAQGSEGFATEQATPSLSPPDSTCSSCNFDFEVSRGRIRGPSDKTYATYAEGNAYPPLKAESAYKAVIVEANAQMASIDDKLERIKLMILSLEQERARISGIVGKYQRMLRPIHKLPTELLTRIFVSSMDIKVVRDWAGLPIQPPSSLDTSQQPWVLSQVCRSWRKLASSIPALWCFVSFSFDYPGERDPSVELLHSQSFRLQLQLSRCGHYPVEVITSNSPKSPSTDLLDTLVFSALPSVVGTEFPNAGRLKLPYHQITQYQWYDEEYGDAVTERDNMHRFMRRTLLLLPNLRFCRLSLRPRPPRPAVVVPQVPGILQRRTKVTLQHLVELDLVSIDDQSGILSVLPKFVVPSLRKLSTFSAGPDHTSLAKILAHPAQSLTFLWIEQVEMSPDSFHALLLPLVSVEDLSFGVLGGITDEYLSILRPTYPNSGDFVVVPELRNLTLLPSVGSQSTYSEENLMGVLEARRRGGVHMDSTTTGSTEAGSPDNRCLESVFLDRPAECERLESLRAEGLSVDVWRMGGAGEVEGL</sequence>
<evidence type="ECO:0000313" key="3">
    <source>
        <dbReference type="EMBL" id="KAL0062377.1"/>
    </source>
</evidence>
<accession>A0ABR2ZMH9</accession>
<protein>
    <recommendedName>
        <fullName evidence="2">F-box domain-containing protein</fullName>
    </recommendedName>
</protein>
<dbReference type="Proteomes" id="UP001437256">
    <property type="component" value="Unassembled WGS sequence"/>
</dbReference>
<evidence type="ECO:0000313" key="4">
    <source>
        <dbReference type="Proteomes" id="UP001437256"/>
    </source>
</evidence>
<proteinExistence type="predicted"/>
<dbReference type="EMBL" id="JBBXMP010000106">
    <property type="protein sequence ID" value="KAL0062377.1"/>
    <property type="molecule type" value="Genomic_DNA"/>
</dbReference>
<feature type="compositionally biased region" description="Polar residues" evidence="1">
    <location>
        <begin position="481"/>
        <end position="490"/>
    </location>
</feature>
<name>A0ABR2ZMH9_9AGAR</name>
<feature type="compositionally biased region" description="Polar residues" evidence="1">
    <location>
        <begin position="16"/>
        <end position="28"/>
    </location>
</feature>
<dbReference type="InterPro" id="IPR036047">
    <property type="entry name" value="F-box-like_dom_sf"/>
</dbReference>
<gene>
    <name evidence="3" type="ORF">AAF712_010723</name>
</gene>
<feature type="region of interest" description="Disordered" evidence="1">
    <location>
        <begin position="476"/>
        <end position="495"/>
    </location>
</feature>
<dbReference type="InterPro" id="IPR001810">
    <property type="entry name" value="F-box_dom"/>
</dbReference>
<reference evidence="3 4" key="1">
    <citation type="submission" date="2024-05" db="EMBL/GenBank/DDBJ databases">
        <title>A draft genome resource for the thread blight pathogen Marasmius tenuissimus strain MS-2.</title>
        <authorList>
            <person name="Yulfo-Soto G.E."/>
            <person name="Baruah I.K."/>
            <person name="Amoako-Attah I."/>
            <person name="Bukari Y."/>
            <person name="Meinhardt L.W."/>
            <person name="Bailey B.A."/>
            <person name="Cohen S.P."/>
        </authorList>
    </citation>
    <scope>NUCLEOTIDE SEQUENCE [LARGE SCALE GENOMIC DNA]</scope>
    <source>
        <strain evidence="3 4">MS-2</strain>
    </source>
</reference>
<feature type="domain" description="F-box" evidence="2">
    <location>
        <begin position="119"/>
        <end position="184"/>
    </location>
</feature>
<evidence type="ECO:0000259" key="2">
    <source>
        <dbReference type="Pfam" id="PF12937"/>
    </source>
</evidence>
<evidence type="ECO:0000256" key="1">
    <source>
        <dbReference type="SAM" id="MobiDB-lite"/>
    </source>
</evidence>